<keyword evidence="5 8" id="KW-0862">Zinc</keyword>
<evidence type="ECO:0000313" key="14">
    <source>
        <dbReference type="EMBL" id="CDR45589.1"/>
    </source>
</evidence>
<dbReference type="Pfam" id="PF11838">
    <property type="entry name" value="ERAP1_C"/>
    <property type="match status" value="1"/>
</dbReference>
<gene>
    <name evidence="14" type="ORF">CYFA0S_19e00672g</name>
</gene>
<dbReference type="OrthoDB" id="10031169at2759"/>
<feature type="domain" description="Aminopeptidase N-like N-terminal" evidence="13">
    <location>
        <begin position="14"/>
        <end position="213"/>
    </location>
</feature>
<proteinExistence type="inferred from homology"/>
<reference evidence="14" key="1">
    <citation type="journal article" date="2014" name="Genome Announc.">
        <title>Genome sequence of the yeast Cyberlindnera fabianii (Hansenula fabianii).</title>
        <authorList>
            <person name="Freel K.C."/>
            <person name="Sarilar V."/>
            <person name="Neuveglise C."/>
            <person name="Devillers H."/>
            <person name="Friedrich A."/>
            <person name="Schacherer J."/>
        </authorList>
    </citation>
    <scope>NUCLEOTIDE SEQUENCE</scope>
    <source>
        <strain evidence="14">YJS4271</strain>
    </source>
</reference>
<feature type="binding site" evidence="8">
    <location>
        <position position="323"/>
    </location>
    <ligand>
        <name>Zn(2+)</name>
        <dbReference type="ChEBI" id="CHEBI:29105"/>
        <note>catalytic</note>
    </ligand>
</feature>
<keyword evidence="6 10" id="KW-0482">Metalloprotease</keyword>
<dbReference type="SUPFAM" id="SSF63737">
    <property type="entry name" value="Leukotriene A4 hydrolase N-terminal domain"/>
    <property type="match status" value="1"/>
</dbReference>
<dbReference type="InterPro" id="IPR034016">
    <property type="entry name" value="M1_APN-typ"/>
</dbReference>
<dbReference type="Gene3D" id="2.60.40.1910">
    <property type="match status" value="1"/>
</dbReference>
<evidence type="ECO:0000256" key="2">
    <source>
        <dbReference type="ARBA" id="ARBA00022670"/>
    </source>
</evidence>
<evidence type="ECO:0000256" key="10">
    <source>
        <dbReference type="RuleBase" id="RU364040"/>
    </source>
</evidence>
<dbReference type="GO" id="GO:0070006">
    <property type="term" value="F:metalloaminopeptidase activity"/>
    <property type="evidence" value="ECO:0007669"/>
    <property type="project" value="TreeGrafter"/>
</dbReference>
<dbReference type="GO" id="GO:0016020">
    <property type="term" value="C:membrane"/>
    <property type="evidence" value="ECO:0007669"/>
    <property type="project" value="TreeGrafter"/>
</dbReference>
<evidence type="ECO:0000256" key="7">
    <source>
        <dbReference type="PIRSR" id="PIRSR634016-1"/>
    </source>
</evidence>
<dbReference type="PANTHER" id="PTHR11533">
    <property type="entry name" value="PROTEASE M1 ZINC METALLOPROTEASE"/>
    <property type="match status" value="1"/>
</dbReference>
<dbReference type="Gene3D" id="1.10.390.10">
    <property type="entry name" value="Neutral Protease Domain 2"/>
    <property type="match status" value="1"/>
</dbReference>
<dbReference type="VEuPathDB" id="FungiDB:BON22_1003"/>
<feature type="domain" description="Peptidase M1 membrane alanine aminopeptidase" evidence="11">
    <location>
        <begin position="252"/>
        <end position="479"/>
    </location>
</feature>
<dbReference type="Gene3D" id="2.60.40.1730">
    <property type="entry name" value="tricorn interacting facor f3 domain"/>
    <property type="match status" value="1"/>
</dbReference>
<dbReference type="AlphaFoldDB" id="A0A061B6R0"/>
<dbReference type="GO" id="GO:0042277">
    <property type="term" value="F:peptide binding"/>
    <property type="evidence" value="ECO:0007669"/>
    <property type="project" value="TreeGrafter"/>
</dbReference>
<dbReference type="GO" id="GO:0006508">
    <property type="term" value="P:proteolysis"/>
    <property type="evidence" value="ECO:0007669"/>
    <property type="project" value="UniProtKB-KW"/>
</dbReference>
<dbReference type="InterPro" id="IPR001930">
    <property type="entry name" value="Peptidase_M1"/>
</dbReference>
<dbReference type="InterPro" id="IPR024571">
    <property type="entry name" value="ERAP1-like_C_dom"/>
</dbReference>
<organism evidence="14">
    <name type="scientific">Cyberlindnera fabianii</name>
    <name type="common">Yeast</name>
    <name type="synonym">Hansenula fabianii</name>
    <dbReference type="NCBI Taxonomy" id="36022"/>
    <lineage>
        <taxon>Eukaryota</taxon>
        <taxon>Fungi</taxon>
        <taxon>Dikarya</taxon>
        <taxon>Ascomycota</taxon>
        <taxon>Saccharomycotina</taxon>
        <taxon>Saccharomycetes</taxon>
        <taxon>Phaffomycetales</taxon>
        <taxon>Phaffomycetaceae</taxon>
        <taxon>Cyberlindnera</taxon>
    </lineage>
</organism>
<dbReference type="InterPro" id="IPR050344">
    <property type="entry name" value="Peptidase_M1_aminopeptidases"/>
</dbReference>
<evidence type="ECO:0000256" key="9">
    <source>
        <dbReference type="PIRSR" id="PIRSR634016-4"/>
    </source>
</evidence>
<feature type="site" description="Transition state stabilizer" evidence="9">
    <location>
        <position position="413"/>
    </location>
</feature>
<evidence type="ECO:0000256" key="3">
    <source>
        <dbReference type="ARBA" id="ARBA00022723"/>
    </source>
</evidence>
<evidence type="ECO:0000259" key="13">
    <source>
        <dbReference type="Pfam" id="PF17900"/>
    </source>
</evidence>
<dbReference type="GO" id="GO:0043171">
    <property type="term" value="P:peptide catabolic process"/>
    <property type="evidence" value="ECO:0007669"/>
    <property type="project" value="TreeGrafter"/>
</dbReference>
<dbReference type="PRINTS" id="PR00756">
    <property type="entry name" value="ALADIPTASE"/>
</dbReference>
<dbReference type="Gene3D" id="1.25.50.20">
    <property type="match status" value="1"/>
</dbReference>
<evidence type="ECO:0000259" key="12">
    <source>
        <dbReference type="Pfam" id="PF11838"/>
    </source>
</evidence>
<evidence type="ECO:0000256" key="4">
    <source>
        <dbReference type="ARBA" id="ARBA00022801"/>
    </source>
</evidence>
<name>A0A061B6R0_CYBFA</name>
<evidence type="ECO:0000256" key="5">
    <source>
        <dbReference type="ARBA" id="ARBA00022833"/>
    </source>
</evidence>
<feature type="active site" description="Proton acceptor" evidence="7">
    <location>
        <position position="324"/>
    </location>
</feature>
<keyword evidence="3 8" id="KW-0479">Metal-binding</keyword>
<dbReference type="PhylomeDB" id="A0A061B6R0"/>
<accession>A0A061B6R0</accession>
<comment type="cofactor">
    <cofactor evidence="8 10">
        <name>Zn(2+)</name>
        <dbReference type="ChEBI" id="CHEBI:29105"/>
    </cofactor>
    <text evidence="8 10">Binds 1 zinc ion per subunit.</text>
</comment>
<dbReference type="InterPro" id="IPR042097">
    <property type="entry name" value="Aminopeptidase_N-like_N_sf"/>
</dbReference>
<keyword evidence="4 10" id="KW-0378">Hydrolase</keyword>
<feature type="domain" description="ERAP1-like C-terminal" evidence="12">
    <location>
        <begin position="554"/>
        <end position="894"/>
    </location>
</feature>
<feature type="binding site" evidence="8">
    <location>
        <position position="346"/>
    </location>
    <ligand>
        <name>Zn(2+)</name>
        <dbReference type="ChEBI" id="CHEBI:29105"/>
        <note>catalytic</note>
    </ligand>
</feature>
<dbReference type="InterPro" id="IPR027268">
    <property type="entry name" value="Peptidase_M4/M1_CTD_sf"/>
</dbReference>
<dbReference type="InterPro" id="IPR045357">
    <property type="entry name" value="Aminopeptidase_N-like_N"/>
</dbReference>
<keyword evidence="10" id="KW-0031">Aminopeptidase</keyword>
<dbReference type="InterPro" id="IPR014782">
    <property type="entry name" value="Peptidase_M1_dom"/>
</dbReference>
<evidence type="ECO:0000259" key="11">
    <source>
        <dbReference type="Pfam" id="PF01433"/>
    </source>
</evidence>
<protein>
    <recommendedName>
        <fullName evidence="10">Aminopeptidase</fullName>
        <ecNumber evidence="10">3.4.11.-</ecNumber>
    </recommendedName>
</protein>
<evidence type="ECO:0000256" key="1">
    <source>
        <dbReference type="ARBA" id="ARBA00010136"/>
    </source>
</evidence>
<dbReference type="GO" id="GO:0008270">
    <property type="term" value="F:zinc ion binding"/>
    <property type="evidence" value="ECO:0007669"/>
    <property type="project" value="UniProtKB-UniRule"/>
</dbReference>
<dbReference type="Pfam" id="PF01433">
    <property type="entry name" value="Peptidase_M1"/>
    <property type="match status" value="1"/>
</dbReference>
<keyword evidence="2 10" id="KW-0645">Protease</keyword>
<evidence type="ECO:0000256" key="8">
    <source>
        <dbReference type="PIRSR" id="PIRSR634016-3"/>
    </source>
</evidence>
<comment type="similarity">
    <text evidence="1 10">Belongs to the peptidase M1 family.</text>
</comment>
<dbReference type="Pfam" id="PF17900">
    <property type="entry name" value="Peptidase_M1_N"/>
    <property type="match status" value="1"/>
</dbReference>
<dbReference type="EMBL" id="LK052904">
    <property type="protein sequence ID" value="CDR45589.1"/>
    <property type="molecule type" value="Genomic_DNA"/>
</dbReference>
<dbReference type="SUPFAM" id="SSF55486">
    <property type="entry name" value="Metalloproteases ('zincins'), catalytic domain"/>
    <property type="match status" value="1"/>
</dbReference>
<sequence>MATPLVLQNTHSTDVYSLALKIDHTRANFNGSVSICLTKGNHTSSSNDSEAFVFRLHCSELVLLSATFTTVSNETYKAKIVYEKSLEQAKLIVENSTLVDEKSLTLDINYIGKVNTTKTFTDVTKGIFKTNYMDDKTNQSTNYVIATHCQTSFARNIFPCVDEPVAKAIYKLSIETDSKFKILSNTSPESKELDESSQLQKITFKETPEMATSIFGFVIGDLDFIESTVQLKNSEVPIRFYTTIGSINGAAYGLDIACKCLPYIESLFDSSYPLDKLDIVALPFLSDGAMENHGLITIQSSHILTKSLSNRQATQSIRQLVAHEIIHHWVGNNVSFDEWDHLWLNEAFATWFAYYVLYKLDLDSLDTEIWLKQGDEELEKLLIEDAMLDTKPIVTKRQTEIKATHDAFQVSSYQKGIQFLRMFANAFDGAKFDDEIPKFVKCIGKFVDEYKTKTIKPADLWKALHQDSNLDLLAFSHSWLRLPGFPIVTVSLDDSDKIVIEQHRYLEHTTVEEENLEDVPYHVPLSIKVSDGSVINKVLNDRRVVLEEIKQEEFIKLNTNRTGIYRVQYKDLELVENIINNIDQLSSLDVIGLLHDLTALTGHPFHHNDLLVISILKISEKIISQEKLNFRVLRYALTALEVIANSFKFHASRDKYSKYSTWLISLNSKLFQKLNWTQDFTSYGFAELECRKSILTIGLETNEVNKVCEKLFKQVLHGPSRSVPEQLLHAALASVSYRANQNTWKKILELVKQPGATSNNIFGGSSNDIQHAAIKSLGYTRDPALVKRVLNFVTTNIDSTLVELALVGLLHNNEMNKKVLMDWFKLNYDQWAARSTRQGSQYSANLKKTLKGISLIVFSGMTTEDDEKVVKSFVDDKLKKLPEHGLKEAVEEVKFGHEQKIRIAESADSVLKFI</sequence>
<feature type="binding site" evidence="8">
    <location>
        <position position="327"/>
    </location>
    <ligand>
        <name>Zn(2+)</name>
        <dbReference type="ChEBI" id="CHEBI:29105"/>
        <note>catalytic</note>
    </ligand>
</feature>
<dbReference type="EC" id="3.4.11.-" evidence="10"/>
<dbReference type="CDD" id="cd09601">
    <property type="entry name" value="M1_APN-Q_like"/>
    <property type="match status" value="1"/>
</dbReference>
<dbReference type="PANTHER" id="PTHR11533:SF299">
    <property type="entry name" value="AMINOPEPTIDASE"/>
    <property type="match status" value="1"/>
</dbReference>
<dbReference type="GO" id="GO:0005737">
    <property type="term" value="C:cytoplasm"/>
    <property type="evidence" value="ECO:0007669"/>
    <property type="project" value="TreeGrafter"/>
</dbReference>
<evidence type="ECO:0000256" key="6">
    <source>
        <dbReference type="ARBA" id="ARBA00023049"/>
    </source>
</evidence>